<evidence type="ECO:0000313" key="2">
    <source>
        <dbReference type="EMBL" id="AEV92425.1"/>
    </source>
</evidence>
<organism evidence="2 3">
    <name type="scientific">Rickettsia slovaca (strain 13-B)</name>
    <dbReference type="NCBI Taxonomy" id="941638"/>
    <lineage>
        <taxon>Bacteria</taxon>
        <taxon>Pseudomonadati</taxon>
        <taxon>Pseudomonadota</taxon>
        <taxon>Alphaproteobacteria</taxon>
        <taxon>Rickettsiales</taxon>
        <taxon>Rickettsiaceae</taxon>
        <taxon>Rickettsieae</taxon>
        <taxon>Rickettsia</taxon>
        <taxon>spotted fever group</taxon>
    </lineage>
</organism>
<protein>
    <submittedName>
        <fullName evidence="2">Ankyrin repeat protein</fullName>
    </submittedName>
</protein>
<dbReference type="RefSeq" id="WP_012736705.1">
    <property type="nucleotide sequence ID" value="NC_016639.1"/>
</dbReference>
<reference evidence="2 3" key="1">
    <citation type="journal article" date="2012" name="J. Bacteriol.">
        <title>Complete genome sequence of Rickettsia slovaca, the agent of tick-borne lymphadenitis.</title>
        <authorList>
            <person name="Fournier P.E."/>
            <person name="El Karkouri K."/>
            <person name="Robert C."/>
            <person name="Medigue C."/>
            <person name="Raoult D."/>
        </authorList>
    </citation>
    <scope>NUCLEOTIDE SEQUENCE [LARGE SCALE GENOMIC DNA]</scope>
    <source>
        <strain evidence="2 3">13-B</strain>
    </source>
</reference>
<sequence>MIQVWCLDITLLEQDDTLTPIASSNFIPSISLSAIQEVPLISSSSAQDSGYNITLDKLFEQFHITYGAYSFYQSKFFQTAQLKHLIKKILDHQGDDINIQDSFYHTVLHKAIYRKLYDIAEFLLEKGASTELKDLDGYTPLQLVIHEGYTEMVKFNNMEQIIEIKTNRISTR</sequence>
<dbReference type="InterPro" id="IPR002110">
    <property type="entry name" value="Ankyrin_rpt"/>
</dbReference>
<name>A0ABN4AAF5_RICS1</name>
<evidence type="ECO:0000256" key="1">
    <source>
        <dbReference type="PROSITE-ProRule" id="PRU00023"/>
    </source>
</evidence>
<keyword evidence="3" id="KW-1185">Reference proteome</keyword>
<dbReference type="Gene3D" id="1.25.40.20">
    <property type="entry name" value="Ankyrin repeat-containing domain"/>
    <property type="match status" value="1"/>
</dbReference>
<evidence type="ECO:0000313" key="3">
    <source>
        <dbReference type="Proteomes" id="UP000005443"/>
    </source>
</evidence>
<dbReference type="EMBL" id="CP002428">
    <property type="protein sequence ID" value="AEV92425.1"/>
    <property type="molecule type" value="Genomic_DNA"/>
</dbReference>
<gene>
    <name evidence="2" type="primary">ank</name>
    <name evidence="2" type="ordered locus">Rsl_990</name>
</gene>
<dbReference type="Proteomes" id="UP000005443">
    <property type="component" value="Chromosome"/>
</dbReference>
<dbReference type="SUPFAM" id="SSF48403">
    <property type="entry name" value="Ankyrin repeat"/>
    <property type="match status" value="1"/>
</dbReference>
<proteinExistence type="predicted"/>
<keyword evidence="1" id="KW-0040">ANK repeat</keyword>
<dbReference type="Pfam" id="PF12796">
    <property type="entry name" value="Ank_2"/>
    <property type="match status" value="1"/>
</dbReference>
<dbReference type="InterPro" id="IPR036770">
    <property type="entry name" value="Ankyrin_rpt-contain_sf"/>
</dbReference>
<dbReference type="PROSITE" id="PS50088">
    <property type="entry name" value="ANK_REPEAT"/>
    <property type="match status" value="1"/>
</dbReference>
<feature type="repeat" description="ANK" evidence="1">
    <location>
        <begin position="103"/>
        <end position="135"/>
    </location>
</feature>
<accession>A0ABN4AAF5</accession>